<name>A0A1I3C8A3_9FIRM</name>
<accession>A0A1I3C8A3</accession>
<evidence type="ECO:0000313" key="2">
    <source>
        <dbReference type="Proteomes" id="UP000199287"/>
    </source>
</evidence>
<reference evidence="2" key="1">
    <citation type="submission" date="2016-10" db="EMBL/GenBank/DDBJ databases">
        <authorList>
            <person name="Varghese N."/>
            <person name="Submissions S."/>
        </authorList>
    </citation>
    <scope>NUCLEOTIDE SEQUENCE [LARGE SCALE GENOMIC DNA]</scope>
    <source>
        <strain evidence="2">Z-7934</strain>
    </source>
</reference>
<organism evidence="1 2">
    <name type="scientific">Tindallia magadiensis</name>
    <dbReference type="NCBI Taxonomy" id="69895"/>
    <lineage>
        <taxon>Bacteria</taxon>
        <taxon>Bacillati</taxon>
        <taxon>Bacillota</taxon>
        <taxon>Clostridia</taxon>
        <taxon>Peptostreptococcales</taxon>
        <taxon>Tindalliaceae</taxon>
        <taxon>Tindallia</taxon>
    </lineage>
</organism>
<evidence type="ECO:0000313" key="1">
    <source>
        <dbReference type="EMBL" id="SFH70785.1"/>
    </source>
</evidence>
<proteinExistence type="predicted"/>
<gene>
    <name evidence="1" type="ORF">SAMN05192551_102277</name>
</gene>
<protein>
    <recommendedName>
        <fullName evidence="3">Flagellar operon protein TIGR03826</fullName>
    </recommendedName>
</protein>
<dbReference type="RefSeq" id="WP_143092007.1">
    <property type="nucleotide sequence ID" value="NZ_FOQA01000002.1"/>
</dbReference>
<dbReference type="OrthoDB" id="1739831at2"/>
<dbReference type="STRING" id="69895.SAMN05192551_102277"/>
<evidence type="ECO:0008006" key="3">
    <source>
        <dbReference type="Google" id="ProtNLM"/>
    </source>
</evidence>
<dbReference type="AlphaFoldDB" id="A0A1I3C8A3"/>
<sequence length="129" mass="14710">MKYHNCPVCGHLVTDQPEGELLCTECAKESGDPYKRVRDYVYDHPGATVLEAEEATGVSRSLIMRYVREGRISLLEKRSIMRVCKTCGVAVDYGDFCLECKKKNMEIELKQKGNATKSQVSSFGRRRRR</sequence>
<dbReference type="EMBL" id="FOQA01000002">
    <property type="protein sequence ID" value="SFH70785.1"/>
    <property type="molecule type" value="Genomic_DNA"/>
</dbReference>
<dbReference type="Proteomes" id="UP000199287">
    <property type="component" value="Unassembled WGS sequence"/>
</dbReference>
<keyword evidence="2" id="KW-1185">Reference proteome</keyword>